<dbReference type="Proteomes" id="UP000502706">
    <property type="component" value="Chromosome"/>
</dbReference>
<proteinExistence type="predicted"/>
<keyword evidence="8" id="KW-1185">Reference proteome</keyword>
<feature type="transmembrane region" description="Helical" evidence="5">
    <location>
        <begin position="52"/>
        <end position="70"/>
    </location>
</feature>
<feature type="transmembrane region" description="Helical" evidence="5">
    <location>
        <begin position="366"/>
        <end position="386"/>
    </location>
</feature>
<dbReference type="EMBL" id="CP045121">
    <property type="protein sequence ID" value="QIN80023.1"/>
    <property type="molecule type" value="Genomic_DNA"/>
</dbReference>
<dbReference type="PROSITE" id="PS00216">
    <property type="entry name" value="SUGAR_TRANSPORT_1"/>
    <property type="match status" value="1"/>
</dbReference>
<dbReference type="KEGG" id="rmar:GBA65_17500"/>
<dbReference type="PROSITE" id="PS50850">
    <property type="entry name" value="MFS"/>
    <property type="match status" value="1"/>
</dbReference>
<sequence length="388" mass="41125">MRTESSFEDRLWTRPFVQILIANCVVFTSYQLLIPVLPLYVSEGIGGDEATVGLVVGTLTFTAVLVRPLLGWAIDQYGRKTLLLASVLLFAATGLIYPLTASLAALVAVRIIQGLGWSGVPPATSTMAADLVPRERRGEGIAYVSTSQSVAMAIGPAIGLYLAGAFGYTEAFLSATALSLLALVLALFIRDRYVPPKEKRGFGLQDLVERSAVTPSVVTALLTFVFGGLTAFIPLAALERNLGNPAAFFVTFSVVLIVVRPVTGRLSDRQARRGVLLFPGIGLVAASLFVLAFTEAQWTLPVTAVLWALGFGVAQPVLRAMVLDLAPREHWGSANATLGSAYDLGMALGAVLLGVVASQVGIPAMFAYASLAMALAFFVILWSGLYRA</sequence>
<dbReference type="InterPro" id="IPR020846">
    <property type="entry name" value="MFS_dom"/>
</dbReference>
<dbReference type="RefSeq" id="WP_166397698.1">
    <property type="nucleotide sequence ID" value="NZ_CP045121.1"/>
</dbReference>
<accession>A0A6G8Q0N4</accession>
<feature type="transmembrane region" description="Helical" evidence="5">
    <location>
        <begin position="211"/>
        <end position="233"/>
    </location>
</feature>
<dbReference type="PANTHER" id="PTHR23531:SF1">
    <property type="entry name" value="QUINOLENE RESISTANCE PROTEIN NORA"/>
    <property type="match status" value="1"/>
</dbReference>
<evidence type="ECO:0000313" key="8">
    <source>
        <dbReference type="Proteomes" id="UP000502706"/>
    </source>
</evidence>
<dbReference type="InterPro" id="IPR036259">
    <property type="entry name" value="MFS_trans_sf"/>
</dbReference>
<evidence type="ECO:0000256" key="2">
    <source>
        <dbReference type="ARBA" id="ARBA00022692"/>
    </source>
</evidence>
<evidence type="ECO:0000256" key="3">
    <source>
        <dbReference type="ARBA" id="ARBA00022989"/>
    </source>
</evidence>
<feature type="transmembrane region" description="Helical" evidence="5">
    <location>
        <begin position="20"/>
        <end position="40"/>
    </location>
</feature>
<feature type="domain" description="Major facilitator superfamily (MFS) profile" evidence="6">
    <location>
        <begin position="15"/>
        <end position="387"/>
    </location>
</feature>
<comment type="subcellular location">
    <subcellularLocation>
        <location evidence="1">Cell membrane</location>
        <topology evidence="1">Multi-pass membrane protein</topology>
    </subcellularLocation>
</comment>
<evidence type="ECO:0000256" key="4">
    <source>
        <dbReference type="ARBA" id="ARBA00023136"/>
    </source>
</evidence>
<gene>
    <name evidence="7" type="ORF">GBA65_17500</name>
</gene>
<name>A0A6G8Q0N4_9ACTN</name>
<keyword evidence="4 5" id="KW-0472">Membrane</keyword>
<feature type="transmembrane region" description="Helical" evidence="5">
    <location>
        <begin position="300"/>
        <end position="320"/>
    </location>
</feature>
<dbReference type="InterPro" id="IPR052714">
    <property type="entry name" value="MFS_Exporter"/>
</dbReference>
<dbReference type="GO" id="GO:0005886">
    <property type="term" value="C:plasma membrane"/>
    <property type="evidence" value="ECO:0007669"/>
    <property type="project" value="UniProtKB-SubCell"/>
</dbReference>
<keyword evidence="3 5" id="KW-1133">Transmembrane helix</keyword>
<dbReference type="InterPro" id="IPR005829">
    <property type="entry name" value="Sugar_transporter_CS"/>
</dbReference>
<evidence type="ECO:0000256" key="1">
    <source>
        <dbReference type="ARBA" id="ARBA00004651"/>
    </source>
</evidence>
<dbReference type="PANTHER" id="PTHR23531">
    <property type="entry name" value="QUINOLENE RESISTANCE PROTEIN NORA"/>
    <property type="match status" value="1"/>
</dbReference>
<dbReference type="Pfam" id="PF07690">
    <property type="entry name" value="MFS_1"/>
    <property type="match status" value="1"/>
</dbReference>
<dbReference type="AlphaFoldDB" id="A0A6G8Q0N4"/>
<feature type="transmembrane region" description="Helical" evidence="5">
    <location>
        <begin position="245"/>
        <end position="263"/>
    </location>
</feature>
<feature type="transmembrane region" description="Helical" evidence="5">
    <location>
        <begin position="275"/>
        <end position="294"/>
    </location>
</feature>
<feature type="transmembrane region" description="Helical" evidence="5">
    <location>
        <begin position="341"/>
        <end position="360"/>
    </location>
</feature>
<evidence type="ECO:0000313" key="7">
    <source>
        <dbReference type="EMBL" id="QIN80023.1"/>
    </source>
</evidence>
<dbReference type="SUPFAM" id="SSF103473">
    <property type="entry name" value="MFS general substrate transporter"/>
    <property type="match status" value="1"/>
</dbReference>
<feature type="transmembrane region" description="Helical" evidence="5">
    <location>
        <begin position="171"/>
        <end position="190"/>
    </location>
</feature>
<dbReference type="CDD" id="cd17489">
    <property type="entry name" value="MFS_YfcJ_like"/>
    <property type="match status" value="1"/>
</dbReference>
<keyword evidence="2 5" id="KW-0812">Transmembrane</keyword>
<organism evidence="7 8">
    <name type="scientific">Rubrobacter marinus</name>
    <dbReference type="NCBI Taxonomy" id="2653852"/>
    <lineage>
        <taxon>Bacteria</taxon>
        <taxon>Bacillati</taxon>
        <taxon>Actinomycetota</taxon>
        <taxon>Rubrobacteria</taxon>
        <taxon>Rubrobacterales</taxon>
        <taxon>Rubrobacteraceae</taxon>
        <taxon>Rubrobacter</taxon>
    </lineage>
</organism>
<reference evidence="7 8" key="1">
    <citation type="submission" date="2019-10" db="EMBL/GenBank/DDBJ databases">
        <title>Rubrobacter sp nov SCSIO 52915 isolated from a deep-sea sediment in the South China Sea.</title>
        <authorList>
            <person name="Chen R.W."/>
        </authorList>
    </citation>
    <scope>NUCLEOTIDE SEQUENCE [LARGE SCALE GENOMIC DNA]</scope>
    <source>
        <strain evidence="7 8">SCSIO 52915</strain>
    </source>
</reference>
<dbReference type="InterPro" id="IPR011701">
    <property type="entry name" value="MFS"/>
</dbReference>
<evidence type="ECO:0000259" key="6">
    <source>
        <dbReference type="PROSITE" id="PS50850"/>
    </source>
</evidence>
<protein>
    <submittedName>
        <fullName evidence="7">MFS transporter</fullName>
    </submittedName>
</protein>
<dbReference type="Gene3D" id="1.20.1250.20">
    <property type="entry name" value="MFS general substrate transporter like domains"/>
    <property type="match status" value="1"/>
</dbReference>
<dbReference type="GO" id="GO:0022857">
    <property type="term" value="F:transmembrane transporter activity"/>
    <property type="evidence" value="ECO:0007669"/>
    <property type="project" value="InterPro"/>
</dbReference>
<evidence type="ECO:0000256" key="5">
    <source>
        <dbReference type="SAM" id="Phobius"/>
    </source>
</evidence>
<feature type="transmembrane region" description="Helical" evidence="5">
    <location>
        <begin position="82"/>
        <end position="112"/>
    </location>
</feature>